<evidence type="ECO:0000256" key="3">
    <source>
        <dbReference type="ARBA" id="ARBA00022574"/>
    </source>
</evidence>
<dbReference type="PROSITE" id="PS50294">
    <property type="entry name" value="WD_REPEATS_REGION"/>
    <property type="match status" value="3"/>
</dbReference>
<comment type="subcellular location">
    <subcellularLocation>
        <location evidence="6">Nucleus</location>
        <location evidence="6">Nucleolus</location>
    </subcellularLocation>
    <subcellularLocation>
        <location evidence="6">Nucleus</location>
        <location evidence="6">Nucleoplasm</location>
    </subcellularLocation>
</comment>
<comment type="similarity">
    <text evidence="6">Belongs to the WD repeat WDR12/YTM1 family.</text>
</comment>
<dbReference type="OMA" id="DIQAPDW"/>
<evidence type="ECO:0000256" key="6">
    <source>
        <dbReference type="HAMAP-Rule" id="MF_03029"/>
    </source>
</evidence>
<organism evidence="9 10">
    <name type="scientific">Litomosoides sigmodontis</name>
    <name type="common">Filarial nematode worm</name>
    <dbReference type="NCBI Taxonomy" id="42156"/>
    <lineage>
        <taxon>Eukaryota</taxon>
        <taxon>Metazoa</taxon>
        <taxon>Ecdysozoa</taxon>
        <taxon>Nematoda</taxon>
        <taxon>Chromadorea</taxon>
        <taxon>Rhabditida</taxon>
        <taxon>Spirurina</taxon>
        <taxon>Spiruromorpha</taxon>
        <taxon>Filarioidea</taxon>
        <taxon>Onchocercidae</taxon>
        <taxon>Litomosoides</taxon>
    </lineage>
</organism>
<evidence type="ECO:0000313" key="10">
    <source>
        <dbReference type="Proteomes" id="UP000277928"/>
    </source>
</evidence>
<dbReference type="Gene3D" id="2.130.10.10">
    <property type="entry name" value="YVTN repeat-like/Quinoprotein amine dehydrogenase"/>
    <property type="match status" value="1"/>
</dbReference>
<evidence type="ECO:0000256" key="1">
    <source>
        <dbReference type="ARBA" id="ARBA00022517"/>
    </source>
</evidence>
<dbReference type="InterPro" id="IPR015943">
    <property type="entry name" value="WD40/YVTN_repeat-like_dom_sf"/>
</dbReference>
<protein>
    <recommendedName>
        <fullName evidence="6">Ribosome biogenesis protein WDR12 homolog</fullName>
    </recommendedName>
</protein>
<dbReference type="InterPro" id="IPR019775">
    <property type="entry name" value="WD40_repeat_CS"/>
</dbReference>
<dbReference type="InterPro" id="IPR020472">
    <property type="entry name" value="WD40_PAC1"/>
</dbReference>
<dbReference type="PRINTS" id="PR00320">
    <property type="entry name" value="GPROTEINBRPT"/>
</dbReference>
<dbReference type="HAMAP" id="MF_03029">
    <property type="entry name" value="WDR12"/>
    <property type="match status" value="1"/>
</dbReference>
<comment type="function">
    <text evidence="6">Required for maturation of ribosomal RNAs and formation of the large ribosomal subunit.</text>
</comment>
<dbReference type="SUPFAM" id="SSF50978">
    <property type="entry name" value="WD40 repeat-like"/>
    <property type="match status" value="1"/>
</dbReference>
<proteinExistence type="inferred from homology"/>
<dbReference type="GO" id="GO:0005654">
    <property type="term" value="C:nucleoplasm"/>
    <property type="evidence" value="ECO:0007669"/>
    <property type="project" value="UniProtKB-SubCell"/>
</dbReference>
<dbReference type="SMART" id="SM00320">
    <property type="entry name" value="WD40"/>
    <property type="match status" value="6"/>
</dbReference>
<evidence type="ECO:0000259" key="8">
    <source>
        <dbReference type="Pfam" id="PF08154"/>
    </source>
</evidence>
<sequence>MKGGLSCSTACSTHAEVVPMEVSSPSDKPHYQISFYSNNENYRHIPSNALSVPTDITVDKLNVLANTTLNNISDKKLKPVVFDFLISSTILRTTLQEFVQENHVPVESVISVECIVQEPAPEPDSDVSLPDWIGAIRSNEKFIASATYGGELVLWNHCGQKLTSSFLHEEAIKCLAFLPDQNGNRIITCGHDQILMVIDIETDGSYTFVKPACVLRGHERSVETVAVNAEGTRAVSGGFDKMLKVWNTDKEDASTVFEKANNGRTSKKKRIDVITKTPMVTLSGHKDAVVDAVWSSNSTKEVLTVSWDHTISVWDLELAGQISTLTAKKAFTSISMCPSSSMIITGSADPIVRLWDPRSHEGALVKQSYIGHCGWISSVFWNRTRENLFISASFDKTVKMWDIRSNKTPLYDLVGHRDRILCCDWSVNELIVSGGVDCTMKTYRRKI</sequence>
<name>A0A3P6SW02_LITSI</name>
<feature type="repeat" description="WD" evidence="7">
    <location>
        <begin position="369"/>
        <end position="411"/>
    </location>
</feature>
<feature type="repeat" description="WD" evidence="7">
    <location>
        <begin position="324"/>
        <end position="365"/>
    </location>
</feature>
<evidence type="ECO:0000313" key="9">
    <source>
        <dbReference type="EMBL" id="VDK79456.1"/>
    </source>
</evidence>
<dbReference type="Proteomes" id="UP000277928">
    <property type="component" value="Unassembled WGS sequence"/>
</dbReference>
<dbReference type="InterPro" id="IPR012972">
    <property type="entry name" value="NLE"/>
</dbReference>
<accession>A0A3P6SW02</accession>
<dbReference type="InterPro" id="IPR036322">
    <property type="entry name" value="WD40_repeat_dom_sf"/>
</dbReference>
<keyword evidence="1 6" id="KW-0690">Ribosome biogenesis</keyword>
<dbReference type="InterPro" id="IPR028599">
    <property type="entry name" value="WDR12/Ytm1"/>
</dbReference>
<gene>
    <name evidence="9" type="ORF">NLS_LOCUS4518</name>
</gene>
<dbReference type="PROSITE" id="PS00678">
    <property type="entry name" value="WD_REPEATS_1"/>
    <property type="match status" value="1"/>
</dbReference>
<evidence type="ECO:0000256" key="5">
    <source>
        <dbReference type="ARBA" id="ARBA00023242"/>
    </source>
</evidence>
<dbReference type="Pfam" id="PF08154">
    <property type="entry name" value="NLE"/>
    <property type="match status" value="1"/>
</dbReference>
<evidence type="ECO:0000256" key="4">
    <source>
        <dbReference type="ARBA" id="ARBA00022737"/>
    </source>
</evidence>
<keyword evidence="2 6" id="KW-0698">rRNA processing</keyword>
<reference evidence="9 10" key="1">
    <citation type="submission" date="2018-08" db="EMBL/GenBank/DDBJ databases">
        <authorList>
            <person name="Laetsch R D."/>
            <person name="Stevens L."/>
            <person name="Kumar S."/>
            <person name="Blaxter L. M."/>
        </authorList>
    </citation>
    <scope>NUCLEOTIDE SEQUENCE [LARGE SCALE GENOMIC DNA]</scope>
</reference>
<dbReference type="GO" id="GO:0005730">
    <property type="term" value="C:nucleolus"/>
    <property type="evidence" value="ECO:0007669"/>
    <property type="project" value="UniProtKB-SubCell"/>
</dbReference>
<dbReference type="GO" id="GO:0000466">
    <property type="term" value="P:maturation of 5.8S rRNA from tricistronic rRNA transcript (SSU-rRNA, 5.8S rRNA, LSU-rRNA)"/>
    <property type="evidence" value="ECO:0007669"/>
    <property type="project" value="UniProtKB-UniRule"/>
</dbReference>
<keyword evidence="10" id="KW-1185">Reference proteome</keyword>
<dbReference type="InterPro" id="IPR001680">
    <property type="entry name" value="WD40_rpt"/>
</dbReference>
<evidence type="ECO:0000256" key="2">
    <source>
        <dbReference type="ARBA" id="ARBA00022552"/>
    </source>
</evidence>
<feature type="repeat" description="WD" evidence="7">
    <location>
        <begin position="215"/>
        <end position="256"/>
    </location>
</feature>
<feature type="domain" description="NLE" evidence="8">
    <location>
        <begin position="32"/>
        <end position="99"/>
    </location>
</feature>
<feature type="repeat" description="WD" evidence="7">
    <location>
        <begin position="282"/>
        <end position="324"/>
    </location>
</feature>
<dbReference type="STRING" id="42156.A0A3P6SW02"/>
<keyword evidence="5 6" id="KW-0539">Nucleus</keyword>
<dbReference type="Pfam" id="PF00400">
    <property type="entry name" value="WD40"/>
    <property type="match status" value="6"/>
</dbReference>
<dbReference type="GO" id="GO:0030687">
    <property type="term" value="C:preribosome, large subunit precursor"/>
    <property type="evidence" value="ECO:0007669"/>
    <property type="project" value="UniProtKB-UniRule"/>
</dbReference>
<keyword evidence="4" id="KW-0677">Repeat</keyword>
<dbReference type="PANTHER" id="PTHR19855">
    <property type="entry name" value="WD40 REPEAT PROTEIN 12, 37"/>
    <property type="match status" value="1"/>
</dbReference>
<dbReference type="AlphaFoldDB" id="A0A3P6SW02"/>
<dbReference type="OrthoDB" id="6253837at2759"/>
<dbReference type="CDD" id="cd00200">
    <property type="entry name" value="WD40"/>
    <property type="match status" value="1"/>
</dbReference>
<evidence type="ECO:0000256" key="7">
    <source>
        <dbReference type="PROSITE-ProRule" id="PRU00221"/>
    </source>
</evidence>
<dbReference type="PANTHER" id="PTHR19855:SF11">
    <property type="entry name" value="RIBOSOME BIOGENESIS PROTEIN WDR12"/>
    <property type="match status" value="1"/>
</dbReference>
<dbReference type="EMBL" id="UYRX01000292">
    <property type="protein sequence ID" value="VDK79456.1"/>
    <property type="molecule type" value="Genomic_DNA"/>
</dbReference>
<dbReference type="GO" id="GO:0000463">
    <property type="term" value="P:maturation of LSU-rRNA from tricistronic rRNA transcript (SSU-rRNA, 5.8S rRNA, LSU-rRNA)"/>
    <property type="evidence" value="ECO:0007669"/>
    <property type="project" value="UniProtKB-UniRule"/>
</dbReference>
<keyword evidence="3 7" id="KW-0853">WD repeat</keyword>
<dbReference type="GO" id="GO:0043021">
    <property type="term" value="F:ribonucleoprotein complex binding"/>
    <property type="evidence" value="ECO:0007669"/>
    <property type="project" value="UniProtKB-UniRule"/>
</dbReference>
<dbReference type="PROSITE" id="PS50082">
    <property type="entry name" value="WD_REPEATS_2"/>
    <property type="match status" value="4"/>
</dbReference>